<proteinExistence type="predicted"/>
<evidence type="ECO:0000256" key="5">
    <source>
        <dbReference type="ARBA" id="ARBA00023136"/>
    </source>
</evidence>
<dbReference type="PANTHER" id="PTHR31566:SF0">
    <property type="entry name" value="CYTOCHROME C BIOGENESIS PROTEIN CCS1, CHLOROPLASTIC"/>
    <property type="match status" value="1"/>
</dbReference>
<keyword evidence="2 7" id="KW-0812">Transmembrane</keyword>
<evidence type="ECO:0000313" key="9">
    <source>
        <dbReference type="EMBL" id="SNT04865.1"/>
    </source>
</evidence>
<sequence length="730" mass="81030">MPPPLLFEDIMNTSTSGVQLQTRRRWLADAVELLSSMRFAISLLTLIAIASIIGTVLKQNEPMPNYVNQFGPFWFDVFDKLGLYAVYSAWWFLLIMAFLVVSTSLCIVRNAPKMLKDMRSWRENVREQSLRNFHHRAEWNTGAAPATLTQQLANVVAASGYKVKVLARNEATLISAKQGAANKWGYIFAHSAIVIICIGGLLDSDLPIRFQQWMYGKTPFAGNGLIADIGPQHRLGLGNPTFRANTLIPEGATSSTAVIPQKNGVLIQELPFSIQLKRFVIEHYSTGMPKLFASEVVIRDNDTGKTFPATIKVNEPLIHKGVAVYQSSFEDGGSKLTLTGYPMSGGSHATFSIRGEVGESTALGSGKEYTVEWSGFRPFNVENMAQAGQDVRAVNAGKSFNERFGAGLDKQLGSAAKNANSKDLKNVGPSVQYKLRDKTGQAREYHNYMQPVQVEGAWVFLTGVRTSPAEPFRYLRIPADDQDSVDEWMRLRAALQNADLREKAARRYADRAMPGNREDAEKLRAQLQQSASRGLGIFAGNEQQAGYLAVSRFLEKLPTEEQEKAADIFMKILNGTLWELWQAAREKEGLPPIAADDKHGRFLQLAANAYSDAFFYGSPVYLQLKEFTEVKASVLQVTRSPGKNVVYLGCLLLTLGVFAMFYIRERRLWIWLKPEQGGTRALMAMSAQRKTLDFEKEFEALKARLTQTAAQSPQSPQSPQAAVNTAPAQS</sequence>
<dbReference type="Proteomes" id="UP000198284">
    <property type="component" value="Unassembled WGS sequence"/>
</dbReference>
<feature type="compositionally biased region" description="Low complexity" evidence="6">
    <location>
        <begin position="709"/>
        <end position="722"/>
    </location>
</feature>
<dbReference type="AlphaFoldDB" id="A0A239JGB0"/>
<dbReference type="InterPro" id="IPR007816">
    <property type="entry name" value="ResB-like_domain"/>
</dbReference>
<feature type="domain" description="ResB-like" evidence="8">
    <location>
        <begin position="37"/>
        <end position="699"/>
    </location>
</feature>
<dbReference type="PANTHER" id="PTHR31566">
    <property type="entry name" value="CYTOCHROME C BIOGENESIS PROTEIN CCS1, CHLOROPLASTIC"/>
    <property type="match status" value="1"/>
</dbReference>
<evidence type="ECO:0000256" key="7">
    <source>
        <dbReference type="SAM" id="Phobius"/>
    </source>
</evidence>
<feature type="transmembrane region" description="Helical" evidence="7">
    <location>
        <begin position="89"/>
        <end position="108"/>
    </location>
</feature>
<keyword evidence="5 7" id="KW-0472">Membrane</keyword>
<evidence type="ECO:0000256" key="3">
    <source>
        <dbReference type="ARBA" id="ARBA00022748"/>
    </source>
</evidence>
<feature type="transmembrane region" description="Helical" evidence="7">
    <location>
        <begin position="184"/>
        <end position="202"/>
    </location>
</feature>
<keyword evidence="3" id="KW-0201">Cytochrome c-type biogenesis</keyword>
<dbReference type="EMBL" id="FZOT01000012">
    <property type="protein sequence ID" value="SNT04865.1"/>
    <property type="molecule type" value="Genomic_DNA"/>
</dbReference>
<dbReference type="GO" id="GO:0016020">
    <property type="term" value="C:membrane"/>
    <property type="evidence" value="ECO:0007669"/>
    <property type="project" value="UniProtKB-SubCell"/>
</dbReference>
<protein>
    <submittedName>
        <fullName evidence="9">Cytochrome c biogenesis protein</fullName>
    </submittedName>
</protein>
<evidence type="ECO:0000313" key="10">
    <source>
        <dbReference type="Proteomes" id="UP000198284"/>
    </source>
</evidence>
<keyword evidence="10" id="KW-1185">Reference proteome</keyword>
<organism evidence="9 10">
    <name type="scientific">Noviherbaspirillum humi</name>
    <dbReference type="NCBI Taxonomy" id="1688639"/>
    <lineage>
        <taxon>Bacteria</taxon>
        <taxon>Pseudomonadati</taxon>
        <taxon>Pseudomonadota</taxon>
        <taxon>Betaproteobacteria</taxon>
        <taxon>Burkholderiales</taxon>
        <taxon>Oxalobacteraceae</taxon>
        <taxon>Noviherbaspirillum</taxon>
    </lineage>
</organism>
<gene>
    <name evidence="9" type="ORF">SAMN06265795_112128</name>
</gene>
<feature type="region of interest" description="Disordered" evidence="6">
    <location>
        <begin position="706"/>
        <end position="730"/>
    </location>
</feature>
<dbReference type="InterPro" id="IPR023494">
    <property type="entry name" value="Cyt_c_bgen_Ccs1/CcsB/ResB"/>
</dbReference>
<comment type="subcellular location">
    <subcellularLocation>
        <location evidence="1">Membrane</location>
        <topology evidence="1">Multi-pass membrane protein</topology>
    </subcellularLocation>
</comment>
<feature type="transmembrane region" description="Helical" evidence="7">
    <location>
        <begin position="645"/>
        <end position="663"/>
    </location>
</feature>
<feature type="transmembrane region" description="Helical" evidence="7">
    <location>
        <begin position="33"/>
        <end position="57"/>
    </location>
</feature>
<evidence type="ECO:0000256" key="1">
    <source>
        <dbReference type="ARBA" id="ARBA00004141"/>
    </source>
</evidence>
<name>A0A239JGB0_9BURK</name>
<evidence type="ECO:0000256" key="4">
    <source>
        <dbReference type="ARBA" id="ARBA00022989"/>
    </source>
</evidence>
<accession>A0A239JGB0</accession>
<keyword evidence="4 7" id="KW-1133">Transmembrane helix</keyword>
<evidence type="ECO:0000259" key="8">
    <source>
        <dbReference type="Pfam" id="PF05140"/>
    </source>
</evidence>
<dbReference type="Pfam" id="PF05140">
    <property type="entry name" value="ResB"/>
    <property type="match status" value="1"/>
</dbReference>
<evidence type="ECO:0000256" key="2">
    <source>
        <dbReference type="ARBA" id="ARBA00022692"/>
    </source>
</evidence>
<dbReference type="GO" id="GO:0017004">
    <property type="term" value="P:cytochrome complex assembly"/>
    <property type="evidence" value="ECO:0007669"/>
    <property type="project" value="UniProtKB-KW"/>
</dbReference>
<evidence type="ECO:0000256" key="6">
    <source>
        <dbReference type="SAM" id="MobiDB-lite"/>
    </source>
</evidence>
<reference evidence="9 10" key="1">
    <citation type="submission" date="2017-06" db="EMBL/GenBank/DDBJ databases">
        <authorList>
            <person name="Kim H.J."/>
            <person name="Triplett B.A."/>
        </authorList>
    </citation>
    <scope>NUCLEOTIDE SEQUENCE [LARGE SCALE GENOMIC DNA]</scope>
    <source>
        <strain evidence="9 10">U15</strain>
    </source>
</reference>